<dbReference type="PANTHER" id="PTHR24092">
    <property type="entry name" value="PROBABLE PHOSPHOLIPID-TRANSPORTING ATPASE"/>
    <property type="match status" value="1"/>
</dbReference>
<dbReference type="Pfam" id="PF16209">
    <property type="entry name" value="PhoLip_ATPase_N"/>
    <property type="match status" value="1"/>
</dbReference>
<evidence type="ECO:0000256" key="15">
    <source>
        <dbReference type="ARBA" id="ARBA00051303"/>
    </source>
</evidence>
<dbReference type="GO" id="GO:0048666">
    <property type="term" value="P:neuron development"/>
    <property type="evidence" value="ECO:0007669"/>
    <property type="project" value="TreeGrafter"/>
</dbReference>
<dbReference type="InterPro" id="IPR032631">
    <property type="entry name" value="P-type_ATPase_N"/>
</dbReference>
<comment type="similarity">
    <text evidence="4 19">Belongs to the cation transport ATPase (P-type) (TC 3.A.3) family. Type IV subfamily.</text>
</comment>
<comment type="cofactor">
    <cofactor evidence="1 18">
        <name>Mg(2+)</name>
        <dbReference type="ChEBI" id="CHEBI:18420"/>
    </cofactor>
</comment>
<reference evidence="21" key="1">
    <citation type="submission" date="2019-03" db="UniProtKB">
        <authorList>
            <consortium name="Ensembl"/>
        </authorList>
    </citation>
    <scope>IDENTIFICATION</scope>
</reference>
<evidence type="ECO:0000256" key="8">
    <source>
        <dbReference type="ARBA" id="ARBA00022741"/>
    </source>
</evidence>
<evidence type="ECO:0000256" key="5">
    <source>
        <dbReference type="ARBA" id="ARBA00022475"/>
    </source>
</evidence>
<dbReference type="InterPro" id="IPR018303">
    <property type="entry name" value="ATPase_P-typ_P_site"/>
</dbReference>
<evidence type="ECO:0000256" key="16">
    <source>
        <dbReference type="PIRSR" id="PIRSR606539-1"/>
    </source>
</evidence>
<evidence type="ECO:0000256" key="3">
    <source>
        <dbReference type="ARBA" id="ARBA00004236"/>
    </source>
</evidence>
<comment type="catalytic activity">
    <reaction evidence="15">
        <text>a 1,2-diacyl-sn-glycero-3-phospho-L-serine(out) + ATP + H2O = a 1,2-diacyl-sn-glycero-3-phospho-L-serine(in) + ADP + phosphate + H(+)</text>
        <dbReference type="Rhea" id="RHEA:38567"/>
        <dbReference type="ChEBI" id="CHEBI:15377"/>
        <dbReference type="ChEBI" id="CHEBI:15378"/>
        <dbReference type="ChEBI" id="CHEBI:30616"/>
        <dbReference type="ChEBI" id="CHEBI:43474"/>
        <dbReference type="ChEBI" id="CHEBI:57262"/>
        <dbReference type="ChEBI" id="CHEBI:456216"/>
    </reaction>
    <physiologicalReaction direction="left-to-right" evidence="15">
        <dbReference type="Rhea" id="RHEA:38568"/>
    </physiologicalReaction>
</comment>
<evidence type="ECO:0000259" key="20">
    <source>
        <dbReference type="Pfam" id="PF16209"/>
    </source>
</evidence>
<dbReference type="SUPFAM" id="SSF81653">
    <property type="entry name" value="Calcium ATPase, transduction domain A"/>
    <property type="match status" value="1"/>
</dbReference>
<dbReference type="InterPro" id="IPR006539">
    <property type="entry name" value="P-type_ATPase_IV"/>
</dbReference>
<dbReference type="Ensembl" id="ENSUMAT00000027365.1">
    <property type="protein sequence ID" value="ENSUMAP00000023083.1"/>
    <property type="gene ID" value="ENSUMAG00000016800.1"/>
</dbReference>
<keyword evidence="11 19" id="KW-1278">Translocase</keyword>
<feature type="transmembrane region" description="Helical" evidence="19">
    <location>
        <begin position="95"/>
        <end position="120"/>
    </location>
</feature>
<evidence type="ECO:0000256" key="12">
    <source>
        <dbReference type="ARBA" id="ARBA00022989"/>
    </source>
</evidence>
<dbReference type="SUPFAM" id="SSF81665">
    <property type="entry name" value="Calcium ATPase, transmembrane domain M"/>
    <property type="match status" value="1"/>
</dbReference>
<proteinExistence type="inferred from homology"/>
<evidence type="ECO:0000256" key="10">
    <source>
        <dbReference type="ARBA" id="ARBA00022842"/>
    </source>
</evidence>
<keyword evidence="6 19" id="KW-0812">Transmembrane</keyword>
<feature type="transmembrane region" description="Helical" evidence="19">
    <location>
        <begin position="61"/>
        <end position="83"/>
    </location>
</feature>
<evidence type="ECO:0000256" key="6">
    <source>
        <dbReference type="ARBA" id="ARBA00022692"/>
    </source>
</evidence>
<evidence type="ECO:0000256" key="18">
    <source>
        <dbReference type="PIRSR" id="PIRSR606539-3"/>
    </source>
</evidence>
<evidence type="ECO:0000256" key="11">
    <source>
        <dbReference type="ARBA" id="ARBA00022967"/>
    </source>
</evidence>
<protein>
    <recommendedName>
        <fullName evidence="19">Phospholipid-transporting ATPase</fullName>
        <ecNumber evidence="19">7.6.2.1</ecNumber>
    </recommendedName>
</protein>
<evidence type="ECO:0000256" key="2">
    <source>
        <dbReference type="ARBA" id="ARBA00004141"/>
    </source>
</evidence>
<keyword evidence="8 17" id="KW-0547">Nucleotide-binding</keyword>
<dbReference type="GO" id="GO:0005802">
    <property type="term" value="C:trans-Golgi network"/>
    <property type="evidence" value="ECO:0007669"/>
    <property type="project" value="TreeGrafter"/>
</dbReference>
<evidence type="ECO:0000313" key="21">
    <source>
        <dbReference type="Ensembl" id="ENSUMAP00000023083"/>
    </source>
</evidence>
<dbReference type="PROSITE" id="PS00154">
    <property type="entry name" value="ATPASE_E1_E2"/>
    <property type="match status" value="1"/>
</dbReference>
<organism evidence="21">
    <name type="scientific">Ursus maritimus</name>
    <name type="common">Polar bear</name>
    <name type="synonym">Thalarctos maritimus</name>
    <dbReference type="NCBI Taxonomy" id="29073"/>
    <lineage>
        <taxon>Eukaryota</taxon>
        <taxon>Metazoa</taxon>
        <taxon>Chordata</taxon>
        <taxon>Craniata</taxon>
        <taxon>Vertebrata</taxon>
        <taxon>Euteleostomi</taxon>
        <taxon>Mammalia</taxon>
        <taxon>Eutheria</taxon>
        <taxon>Laurasiatheria</taxon>
        <taxon>Carnivora</taxon>
        <taxon>Caniformia</taxon>
        <taxon>Ursidae</taxon>
        <taxon>Ursus</taxon>
    </lineage>
</organism>
<keyword evidence="12 19" id="KW-1133">Transmembrane helix</keyword>
<feature type="domain" description="P-type ATPase N-terminal" evidence="20">
    <location>
        <begin position="48"/>
        <end position="95"/>
    </location>
</feature>
<feature type="binding site" evidence="17">
    <location>
        <position position="385"/>
    </location>
    <ligand>
        <name>ATP</name>
        <dbReference type="ChEBI" id="CHEBI:30616"/>
    </ligand>
</feature>
<evidence type="ECO:0000256" key="7">
    <source>
        <dbReference type="ARBA" id="ARBA00022723"/>
    </source>
</evidence>
<feature type="transmembrane region" description="Helical" evidence="19">
    <location>
        <begin position="316"/>
        <end position="339"/>
    </location>
</feature>
<keyword evidence="5" id="KW-1003">Cell membrane</keyword>
<dbReference type="InterPro" id="IPR023298">
    <property type="entry name" value="ATPase_P-typ_TM_dom_sf"/>
</dbReference>
<keyword evidence="13 19" id="KW-0472">Membrane</keyword>
<evidence type="ECO:0000256" key="1">
    <source>
        <dbReference type="ARBA" id="ARBA00001946"/>
    </source>
</evidence>
<keyword evidence="10 18" id="KW-0460">Magnesium</keyword>
<accession>A0A452UPW6</accession>
<dbReference type="GO" id="GO:0000287">
    <property type="term" value="F:magnesium ion binding"/>
    <property type="evidence" value="ECO:0007669"/>
    <property type="project" value="UniProtKB-UniRule"/>
</dbReference>
<evidence type="ECO:0000256" key="17">
    <source>
        <dbReference type="PIRSR" id="PIRSR606539-2"/>
    </source>
</evidence>
<evidence type="ECO:0000256" key="14">
    <source>
        <dbReference type="ARBA" id="ARBA00034036"/>
    </source>
</evidence>
<evidence type="ECO:0000256" key="9">
    <source>
        <dbReference type="ARBA" id="ARBA00022840"/>
    </source>
</evidence>
<keyword evidence="7 18" id="KW-0479">Metal-binding</keyword>
<comment type="caution">
    <text evidence="19">Lacks conserved residue(s) required for the propagation of feature annotation.</text>
</comment>
<keyword evidence="9 17" id="KW-0067">ATP-binding</keyword>
<dbReference type="GeneTree" id="ENSGT00940000165049"/>
<dbReference type="GO" id="GO:0005524">
    <property type="term" value="F:ATP binding"/>
    <property type="evidence" value="ECO:0007669"/>
    <property type="project" value="UniProtKB-UniRule"/>
</dbReference>
<sequence>MNVFKNDKKIFRKESVFYNNILSTSEFSFGVFRVHSVNWQWYFSFTYSTAKYSMWSFLPRYLYLQFSKGANAFFLFITILQQIPDVSPMGKYTTLSPLMIILIISGIKEIVEDYVSLLLVKSQNYFLEKRHSCWVNVGDIVKASNGQFLPADMVLISSSEPQVTCYVATSNLDGETNLKIRQALLATAEMQTEKQLSSLSGKIECEGPNRHFNTFTGTLYLNGESPVPIGPDQVLLRGTQLKNTQWILGIVVYTGFETKFMQNSIKLPLKRSNVEKVTNVQILVLFWLLLAMSLVSCVGAIVWHEWYGEDYSSLSFGFDLLVFIILYHNLIPISLLVTLEIVKYVQAMFINWDEDMHYKGNNVYAMARTSNLNEELGQVKYLFSDKTGTLTCNIMTFKKLFLLPYSVENSCFYLKKLISLYLLQNLYEFLITYLYLNEIKT</sequence>
<dbReference type="EC" id="7.6.2.1" evidence="19"/>
<evidence type="ECO:0000256" key="13">
    <source>
        <dbReference type="ARBA" id="ARBA00023136"/>
    </source>
</evidence>
<feature type="transmembrane region" description="Helical" evidence="19">
    <location>
        <begin position="280"/>
        <end position="304"/>
    </location>
</feature>
<dbReference type="InterPro" id="IPR008250">
    <property type="entry name" value="ATPase_P-typ_transduc_dom_A_sf"/>
</dbReference>
<dbReference type="Gene3D" id="2.70.150.10">
    <property type="entry name" value="Calcium-transporting ATPase, cytoplasmic transduction domain A"/>
    <property type="match status" value="1"/>
</dbReference>
<feature type="binding site" evidence="18">
    <location>
        <position position="385"/>
    </location>
    <ligand>
        <name>Mg(2+)</name>
        <dbReference type="ChEBI" id="CHEBI:18420"/>
    </ligand>
</feature>
<feature type="binding site" evidence="18">
    <location>
        <position position="387"/>
    </location>
    <ligand>
        <name>Mg(2+)</name>
        <dbReference type="ChEBI" id="CHEBI:18420"/>
    </ligand>
</feature>
<evidence type="ECO:0000256" key="4">
    <source>
        <dbReference type="ARBA" id="ARBA00008109"/>
    </source>
</evidence>
<comment type="subcellular location">
    <subcellularLocation>
        <location evidence="3">Cell membrane</location>
    </subcellularLocation>
    <subcellularLocation>
        <location evidence="2 19">Membrane</location>
        <topology evidence="2 19">Multi-pass membrane protein</topology>
    </subcellularLocation>
</comment>
<feature type="binding site" evidence="17">
    <location>
        <position position="386"/>
    </location>
    <ligand>
        <name>ATP</name>
        <dbReference type="ChEBI" id="CHEBI:30616"/>
    </ligand>
</feature>
<feature type="binding site" evidence="17">
    <location>
        <position position="387"/>
    </location>
    <ligand>
        <name>ATP</name>
        <dbReference type="ChEBI" id="CHEBI:30616"/>
    </ligand>
</feature>
<comment type="catalytic activity">
    <reaction evidence="14 19">
        <text>ATP + H2O + phospholipidSide 1 = ADP + phosphate + phospholipidSide 2.</text>
        <dbReference type="EC" id="7.6.2.1"/>
    </reaction>
</comment>
<dbReference type="AlphaFoldDB" id="A0A452UPW6"/>
<dbReference type="InterPro" id="IPR001757">
    <property type="entry name" value="P_typ_ATPase"/>
</dbReference>
<dbReference type="GO" id="GO:0090556">
    <property type="term" value="F:phosphatidylserine floppase activity"/>
    <property type="evidence" value="ECO:0007669"/>
    <property type="project" value="RHEA"/>
</dbReference>
<feature type="active site" description="4-aspartylphosphate intermediate" evidence="16">
    <location>
        <position position="385"/>
    </location>
</feature>
<dbReference type="PANTHER" id="PTHR24092:SF59">
    <property type="entry name" value="PHOSPHOLIPID-TRANSPORTING ATPASE"/>
    <property type="match status" value="1"/>
</dbReference>
<dbReference type="GO" id="GO:0045332">
    <property type="term" value="P:phospholipid translocation"/>
    <property type="evidence" value="ECO:0007669"/>
    <property type="project" value="TreeGrafter"/>
</dbReference>
<evidence type="ECO:0000256" key="19">
    <source>
        <dbReference type="RuleBase" id="RU362033"/>
    </source>
</evidence>
<dbReference type="FunFam" id="2.70.150.10:FF:000021">
    <property type="entry name" value="Phospholipid-transporting ATPase"/>
    <property type="match status" value="1"/>
</dbReference>
<dbReference type="GO" id="GO:0005886">
    <property type="term" value="C:plasma membrane"/>
    <property type="evidence" value="ECO:0007669"/>
    <property type="project" value="UniProtKB-SubCell"/>
</dbReference>
<name>A0A452UPW6_URSMA</name>
<dbReference type="NCBIfam" id="TIGR01494">
    <property type="entry name" value="ATPase_P-type"/>
    <property type="match status" value="1"/>
</dbReference>
<dbReference type="GO" id="GO:0016887">
    <property type="term" value="F:ATP hydrolysis activity"/>
    <property type="evidence" value="ECO:0007669"/>
    <property type="project" value="InterPro"/>
</dbReference>
<dbReference type="NCBIfam" id="TIGR01652">
    <property type="entry name" value="ATPase-Plipid"/>
    <property type="match status" value="1"/>
</dbReference>